<feature type="binding site" evidence="4">
    <location>
        <begin position="21"/>
        <end position="25"/>
    </location>
    <ligand>
        <name>GTP</name>
        <dbReference type="ChEBI" id="CHEBI:37565"/>
    </ligand>
</feature>
<evidence type="ECO:0000259" key="8">
    <source>
        <dbReference type="SMART" id="SM00865"/>
    </source>
</evidence>
<dbReference type="GO" id="GO:0051301">
    <property type="term" value="P:cell division"/>
    <property type="evidence" value="ECO:0007669"/>
    <property type="project" value="UniProtKB-KW"/>
</dbReference>
<dbReference type="InterPro" id="IPR036525">
    <property type="entry name" value="Tubulin/FtsZ_GTPase_sf"/>
</dbReference>
<comment type="caution">
    <text evidence="9">The sequence shown here is derived from an EMBL/GenBank/DDBJ whole genome shotgun (WGS) entry which is preliminary data.</text>
</comment>
<comment type="function">
    <text evidence="4">Essential cell division protein that forms a contractile ring structure (Z ring) at the future cell division site. The regulation of the ring assembly controls the timing and the location of cell division. One of the functions of the FtsZ ring is to recruit other cell division proteins to the septum to produce a new cell wall between the dividing cells. Binds GTP and shows GTPase activity.</text>
</comment>
<dbReference type="InterPro" id="IPR020805">
    <property type="entry name" value="Cell_div_FtsZ_CS"/>
</dbReference>
<dbReference type="InterPro" id="IPR018316">
    <property type="entry name" value="Tubulin/FtsZ_2-layer-sand-dom"/>
</dbReference>
<dbReference type="Gene3D" id="3.40.50.1440">
    <property type="entry name" value="Tubulin/FtsZ, GTPase domain"/>
    <property type="match status" value="1"/>
</dbReference>
<keyword evidence="4" id="KW-0131">Cell cycle</keyword>
<feature type="domain" description="Tubulin/FtsZ GTPase" evidence="7">
    <location>
        <begin position="13"/>
        <end position="205"/>
    </location>
</feature>
<dbReference type="InterPro" id="IPR037103">
    <property type="entry name" value="Tubulin/FtsZ-like_C"/>
</dbReference>
<evidence type="ECO:0000313" key="9">
    <source>
        <dbReference type="EMBL" id="GAA0354326.1"/>
    </source>
</evidence>
<dbReference type="InterPro" id="IPR024757">
    <property type="entry name" value="FtsZ_C"/>
</dbReference>
<evidence type="ECO:0000256" key="6">
    <source>
        <dbReference type="SAM" id="MobiDB-lite"/>
    </source>
</evidence>
<keyword evidence="3 4" id="KW-0342">GTP-binding</keyword>
<proteinExistence type="inferred from homology"/>
<dbReference type="CDD" id="cd02201">
    <property type="entry name" value="FtsZ_type1"/>
    <property type="match status" value="1"/>
</dbReference>
<gene>
    <name evidence="4 9" type="primary">ftsZ</name>
    <name evidence="9" type="ORF">GCM10009092_18270</name>
</gene>
<feature type="binding site" evidence="4">
    <location>
        <position position="139"/>
    </location>
    <ligand>
        <name>GTP</name>
        <dbReference type="ChEBI" id="CHEBI:37565"/>
    </ligand>
</feature>
<dbReference type="SMART" id="SM00864">
    <property type="entry name" value="Tubulin"/>
    <property type="match status" value="1"/>
</dbReference>
<keyword evidence="4 9" id="KW-0132">Cell division</keyword>
<evidence type="ECO:0000259" key="7">
    <source>
        <dbReference type="SMART" id="SM00864"/>
    </source>
</evidence>
<reference evidence="9 10" key="1">
    <citation type="journal article" date="2019" name="Int. J. Syst. Evol. Microbiol.">
        <title>The Global Catalogue of Microorganisms (GCM) 10K type strain sequencing project: providing services to taxonomists for standard genome sequencing and annotation.</title>
        <authorList>
            <consortium name="The Broad Institute Genomics Platform"/>
            <consortium name="The Broad Institute Genome Sequencing Center for Infectious Disease"/>
            <person name="Wu L."/>
            <person name="Ma J."/>
        </authorList>
    </citation>
    <scope>NUCLEOTIDE SEQUENCE [LARGE SCALE GENOMIC DNA]</scope>
    <source>
        <strain evidence="9 10">JCM 13378</strain>
    </source>
</reference>
<evidence type="ECO:0000256" key="5">
    <source>
        <dbReference type="NCBIfam" id="TIGR00065"/>
    </source>
</evidence>
<keyword evidence="4" id="KW-0963">Cytoplasm</keyword>
<feature type="domain" description="Tubulin/FtsZ 2-layer sandwich" evidence="8">
    <location>
        <begin position="207"/>
        <end position="325"/>
    </location>
</feature>
<dbReference type="InterPro" id="IPR003008">
    <property type="entry name" value="Tubulin_FtsZ_GTPase"/>
</dbReference>
<dbReference type="Proteomes" id="UP001501757">
    <property type="component" value="Unassembled WGS sequence"/>
</dbReference>
<protein>
    <recommendedName>
        <fullName evidence="4 5">Cell division protein FtsZ</fullName>
    </recommendedName>
</protein>
<dbReference type="PRINTS" id="PR00423">
    <property type="entry name" value="CELLDVISFTSZ"/>
</dbReference>
<dbReference type="SUPFAM" id="SSF52490">
    <property type="entry name" value="Tubulin nucleotide-binding domain-like"/>
    <property type="match status" value="1"/>
</dbReference>
<dbReference type="EMBL" id="BAAAEI010000008">
    <property type="protein sequence ID" value="GAA0354326.1"/>
    <property type="molecule type" value="Genomic_DNA"/>
</dbReference>
<keyword evidence="4" id="KW-0717">Septation</keyword>
<feature type="binding site" evidence="4">
    <location>
        <begin position="108"/>
        <end position="110"/>
    </location>
    <ligand>
        <name>GTP</name>
        <dbReference type="ChEBI" id="CHEBI:37565"/>
    </ligand>
</feature>
<organism evidence="9 10">
    <name type="scientific">Bowmanella denitrificans</name>
    <dbReference type="NCBI Taxonomy" id="366582"/>
    <lineage>
        <taxon>Bacteria</taxon>
        <taxon>Pseudomonadati</taxon>
        <taxon>Pseudomonadota</taxon>
        <taxon>Gammaproteobacteria</taxon>
        <taxon>Alteromonadales</taxon>
        <taxon>Alteromonadaceae</taxon>
        <taxon>Bowmanella</taxon>
    </lineage>
</organism>
<evidence type="ECO:0000256" key="1">
    <source>
        <dbReference type="ARBA" id="ARBA00009690"/>
    </source>
</evidence>
<comment type="subunit">
    <text evidence="4">Homodimer. Polymerizes to form a dynamic ring structure in a strictly GTP-dependent manner. Interacts directly with several other division proteins.</text>
</comment>
<evidence type="ECO:0000256" key="2">
    <source>
        <dbReference type="ARBA" id="ARBA00022741"/>
    </source>
</evidence>
<comment type="similarity">
    <text evidence="1 4">Belongs to the FtsZ family.</text>
</comment>
<dbReference type="Pfam" id="PF12327">
    <property type="entry name" value="FtsZ_C"/>
    <property type="match status" value="1"/>
</dbReference>
<keyword evidence="2 4" id="KW-0547">Nucleotide-binding</keyword>
<dbReference type="HAMAP" id="MF_00909">
    <property type="entry name" value="FtsZ"/>
    <property type="match status" value="1"/>
</dbReference>
<keyword evidence="10" id="KW-1185">Reference proteome</keyword>
<dbReference type="Gene3D" id="3.30.1330.20">
    <property type="entry name" value="Tubulin/FtsZ, C-terminal domain"/>
    <property type="match status" value="1"/>
</dbReference>
<dbReference type="PROSITE" id="PS01134">
    <property type="entry name" value="FTSZ_1"/>
    <property type="match status" value="1"/>
</dbReference>
<sequence length="394" mass="41457">MFELMDSHGDEAVIKVIGVGGGGGNAVDHMVSHNIEGVEFIAVNTDAQVLRSSKANVTLQIGSGVTKGLGAGANPMVGRQAAEEDGETIRQSLEGADMVFITAGMGGGTGTGAAPEVARIAKEMGVLTVAVVTKPFPFEGRKRIEYAEQGIQELSKYVDSLITIPNEKLLKVMGRGTPLLKAFSAANDVLRGAVQGIAELITRPGLINVDFADVRTVMSEMGKAMMGSGTATGEDRAEEAAEAAIASPLLEDIDLSGARGILVNITAGPDFAIDEFETVGNAVKAFASENATVVVGTVIDMEMSDELRVTVVATGIGAERKPEISLVSNRQTSTGGRYMPEPSEFKLSQEGTGERVSSMREPAVRSNHNVEEKAESNNDLEYLDIPAFLRKQAD</sequence>
<feature type="binding site" evidence="4">
    <location>
        <position position="143"/>
    </location>
    <ligand>
        <name>GTP</name>
        <dbReference type="ChEBI" id="CHEBI:37565"/>
    </ligand>
</feature>
<evidence type="ECO:0000256" key="3">
    <source>
        <dbReference type="ARBA" id="ARBA00023134"/>
    </source>
</evidence>
<comment type="subcellular location">
    <subcellularLocation>
        <location evidence="4">Cytoplasm</location>
    </subcellularLocation>
    <text evidence="4">Assembles at midcell at the inner surface of the cytoplasmic membrane.</text>
</comment>
<name>A0ABN0X3T7_9ALTE</name>
<dbReference type="PANTHER" id="PTHR30314:SF3">
    <property type="entry name" value="MITOCHONDRIAL DIVISION PROTEIN FSZA"/>
    <property type="match status" value="1"/>
</dbReference>
<dbReference type="Pfam" id="PF00091">
    <property type="entry name" value="Tubulin"/>
    <property type="match status" value="1"/>
</dbReference>
<dbReference type="InterPro" id="IPR008280">
    <property type="entry name" value="Tub_FtsZ_C"/>
</dbReference>
<dbReference type="RefSeq" id="WP_102797239.1">
    <property type="nucleotide sequence ID" value="NZ_BAAAEI010000008.1"/>
</dbReference>
<dbReference type="NCBIfam" id="TIGR00065">
    <property type="entry name" value="ftsZ"/>
    <property type="match status" value="1"/>
</dbReference>
<dbReference type="SMART" id="SM00865">
    <property type="entry name" value="Tubulin_C"/>
    <property type="match status" value="1"/>
</dbReference>
<feature type="region of interest" description="Disordered" evidence="6">
    <location>
        <begin position="328"/>
        <end position="377"/>
    </location>
</feature>
<evidence type="ECO:0000256" key="4">
    <source>
        <dbReference type="HAMAP-Rule" id="MF_00909"/>
    </source>
</evidence>
<feature type="binding site" evidence="4">
    <location>
        <position position="187"/>
    </location>
    <ligand>
        <name>GTP</name>
        <dbReference type="ChEBI" id="CHEBI:37565"/>
    </ligand>
</feature>
<accession>A0ABN0X3T7</accession>
<dbReference type="InterPro" id="IPR000158">
    <property type="entry name" value="Cell_div_FtsZ"/>
</dbReference>
<dbReference type="PANTHER" id="PTHR30314">
    <property type="entry name" value="CELL DIVISION PROTEIN FTSZ-RELATED"/>
    <property type="match status" value="1"/>
</dbReference>
<dbReference type="SUPFAM" id="SSF55307">
    <property type="entry name" value="Tubulin C-terminal domain-like"/>
    <property type="match status" value="1"/>
</dbReference>
<dbReference type="InterPro" id="IPR045061">
    <property type="entry name" value="FtsZ/CetZ"/>
</dbReference>
<evidence type="ECO:0000313" key="10">
    <source>
        <dbReference type="Proteomes" id="UP001501757"/>
    </source>
</evidence>